<dbReference type="GO" id="GO:0046983">
    <property type="term" value="F:protein dimerization activity"/>
    <property type="evidence" value="ECO:0007669"/>
    <property type="project" value="InterPro"/>
</dbReference>
<evidence type="ECO:0000256" key="5">
    <source>
        <dbReference type="ARBA" id="ARBA00022679"/>
    </source>
</evidence>
<protein>
    <recommendedName>
        <fullName evidence="3 11">DNA-directed RNA polymerase subunit alpha</fullName>
        <shortName evidence="11">RNAP subunit alpha</shortName>
        <ecNumber evidence="2 11">2.7.7.6</ecNumber>
    </recommendedName>
    <alternativeName>
        <fullName evidence="9 11">RNA polymerase subunit alpha</fullName>
    </alternativeName>
    <alternativeName>
        <fullName evidence="8 11">Transcriptase subunit alpha</fullName>
    </alternativeName>
</protein>
<dbReference type="Gene3D" id="3.30.1360.10">
    <property type="entry name" value="RNA polymerase, RBP11-like subunit"/>
    <property type="match status" value="1"/>
</dbReference>
<dbReference type="Gene3D" id="2.170.120.12">
    <property type="entry name" value="DNA-directed RNA polymerase, insert domain"/>
    <property type="match status" value="1"/>
</dbReference>
<keyword evidence="6 11" id="KW-0548">Nucleotidyltransferase</keyword>
<dbReference type="GO" id="GO:0000428">
    <property type="term" value="C:DNA-directed RNA polymerase complex"/>
    <property type="evidence" value="ECO:0007669"/>
    <property type="project" value="UniProtKB-KW"/>
</dbReference>
<evidence type="ECO:0000256" key="11">
    <source>
        <dbReference type="HAMAP-Rule" id="MF_00059"/>
    </source>
</evidence>
<evidence type="ECO:0000256" key="10">
    <source>
        <dbReference type="ARBA" id="ARBA00048552"/>
    </source>
</evidence>
<dbReference type="Pfam" id="PF03118">
    <property type="entry name" value="RNA_pol_A_CTD"/>
    <property type="match status" value="1"/>
</dbReference>
<dbReference type="InterPro" id="IPR036603">
    <property type="entry name" value="RBP11-like"/>
</dbReference>
<dbReference type="CDD" id="cd06928">
    <property type="entry name" value="RNAP_alpha_NTD"/>
    <property type="match status" value="1"/>
</dbReference>
<dbReference type="EC" id="2.7.7.6" evidence="2 11"/>
<dbReference type="NCBIfam" id="NF003519">
    <property type="entry name" value="PRK05182.2-5"/>
    <property type="match status" value="1"/>
</dbReference>
<dbReference type="SUPFAM" id="SSF56553">
    <property type="entry name" value="Insert subdomain of RNA polymerase alpha subunit"/>
    <property type="match status" value="1"/>
</dbReference>
<dbReference type="GO" id="GO:0003899">
    <property type="term" value="F:DNA-directed RNA polymerase activity"/>
    <property type="evidence" value="ECO:0007669"/>
    <property type="project" value="UniProtKB-UniRule"/>
</dbReference>
<dbReference type="Proteomes" id="UP000177912">
    <property type="component" value="Unassembled WGS sequence"/>
</dbReference>
<keyword evidence="4 11" id="KW-0240">DNA-directed RNA polymerase</keyword>
<dbReference type="AlphaFoldDB" id="A0A1F5NUE4"/>
<name>A0A1F5NUE4_9BACT</name>
<gene>
    <name evidence="11" type="primary">rpoA</name>
    <name evidence="13" type="ORF">A2826_02345</name>
</gene>
<comment type="domain">
    <text evidence="11">The N-terminal domain is essential for RNAP assembly and basal transcription, whereas the C-terminal domain is involved in interaction with transcriptional regulators and with upstream promoter elements.</text>
</comment>
<sequence length="326" mass="35661">MESLPLPKTFKLIKEEGNESIFVLEPCYPGYGVTIGNSLRRVLLSSLPGAAVTAVKIKGVDHEFSAIPGVKEDVIDVILNIKKLYLKSNSADPVRLILKAKGSKEILAGMADKNDQVEIANPNMKIATLDGKNSEFEMELIVTQGRGFSTVEMRESEKLEIGMIAIDAFYTPVRNLHFSVENMRVGKMTNYDRLTMSITTNGTMSGRDALDQGAKILVDHFQTLRKENIEDQDHPKAEVEDATIVVAAPVSPEVKSEPVKEVGAENDLLSLGLSRRSYNALLKNGVNKISDLKGLGQEQLNSFSGLGAKSITEILEVITKLNNETS</sequence>
<keyword evidence="7 11" id="KW-0804">Transcription</keyword>
<evidence type="ECO:0000256" key="7">
    <source>
        <dbReference type="ARBA" id="ARBA00023163"/>
    </source>
</evidence>
<accession>A0A1F5NUE4</accession>
<evidence type="ECO:0000313" key="14">
    <source>
        <dbReference type="Proteomes" id="UP000177912"/>
    </source>
</evidence>
<keyword evidence="5 11" id="KW-0808">Transferase</keyword>
<dbReference type="InterPro" id="IPR011260">
    <property type="entry name" value="RNAP_asu_C"/>
</dbReference>
<dbReference type="STRING" id="1817822.A2826_02345"/>
<dbReference type="SUPFAM" id="SSF47789">
    <property type="entry name" value="C-terminal domain of RNA polymerase alpha subunit"/>
    <property type="match status" value="1"/>
</dbReference>
<dbReference type="InterPro" id="IPR011773">
    <property type="entry name" value="DNA-dir_RpoA"/>
</dbReference>
<dbReference type="Pfam" id="PF01000">
    <property type="entry name" value="RNA_pol_A_bac"/>
    <property type="match status" value="1"/>
</dbReference>
<dbReference type="InterPro" id="IPR036643">
    <property type="entry name" value="RNApol_insert_sf"/>
</dbReference>
<dbReference type="GO" id="GO:0005737">
    <property type="term" value="C:cytoplasm"/>
    <property type="evidence" value="ECO:0007669"/>
    <property type="project" value="UniProtKB-ARBA"/>
</dbReference>
<dbReference type="SMART" id="SM00662">
    <property type="entry name" value="RPOLD"/>
    <property type="match status" value="1"/>
</dbReference>
<dbReference type="Pfam" id="PF01193">
    <property type="entry name" value="RNA_pol_L"/>
    <property type="match status" value="1"/>
</dbReference>
<organism evidence="13 14">
    <name type="scientific">Candidatus Doudnabacteria bacterium RIFCSPHIGHO2_01_FULL_43_23</name>
    <dbReference type="NCBI Taxonomy" id="1817822"/>
    <lineage>
        <taxon>Bacteria</taxon>
        <taxon>Candidatus Doudnaibacteriota</taxon>
    </lineage>
</organism>
<dbReference type="EMBL" id="MFEI01000009">
    <property type="protein sequence ID" value="OGE81268.1"/>
    <property type="molecule type" value="Genomic_DNA"/>
</dbReference>
<dbReference type="HAMAP" id="MF_00059">
    <property type="entry name" value="RNApol_bact_RpoA"/>
    <property type="match status" value="1"/>
</dbReference>
<comment type="subunit">
    <text evidence="11">Homodimer. The RNAP catalytic core consists of 2 alpha, 1 beta, 1 beta' and 1 omega subunit. When a sigma factor is associated with the core the holoenzyme is formed, which can initiate transcription.</text>
</comment>
<dbReference type="GO" id="GO:0003677">
    <property type="term" value="F:DNA binding"/>
    <property type="evidence" value="ECO:0007669"/>
    <property type="project" value="UniProtKB-UniRule"/>
</dbReference>
<dbReference type="InterPro" id="IPR011262">
    <property type="entry name" value="DNA-dir_RNA_pol_insert"/>
</dbReference>
<evidence type="ECO:0000256" key="8">
    <source>
        <dbReference type="ARBA" id="ARBA00032524"/>
    </source>
</evidence>
<evidence type="ECO:0000256" key="1">
    <source>
        <dbReference type="ARBA" id="ARBA00007123"/>
    </source>
</evidence>
<feature type="region of interest" description="Alpha N-terminal domain (alpha-NTD)" evidence="11">
    <location>
        <begin position="1"/>
        <end position="230"/>
    </location>
</feature>
<dbReference type="InterPro" id="IPR011263">
    <property type="entry name" value="DNA-dir_RNA_pol_RpoA/D/Rpb3"/>
</dbReference>
<evidence type="ECO:0000256" key="6">
    <source>
        <dbReference type="ARBA" id="ARBA00022695"/>
    </source>
</evidence>
<dbReference type="SUPFAM" id="SSF55257">
    <property type="entry name" value="RBP11-like subunits of RNA polymerase"/>
    <property type="match status" value="1"/>
</dbReference>
<reference evidence="13 14" key="1">
    <citation type="journal article" date="2016" name="Nat. Commun.">
        <title>Thousands of microbial genomes shed light on interconnected biogeochemical processes in an aquifer system.</title>
        <authorList>
            <person name="Anantharaman K."/>
            <person name="Brown C.T."/>
            <person name="Hug L.A."/>
            <person name="Sharon I."/>
            <person name="Castelle C.J."/>
            <person name="Probst A.J."/>
            <person name="Thomas B.C."/>
            <person name="Singh A."/>
            <person name="Wilkins M.J."/>
            <person name="Karaoz U."/>
            <person name="Brodie E.L."/>
            <person name="Williams K.H."/>
            <person name="Hubbard S.S."/>
            <person name="Banfield J.F."/>
        </authorList>
    </citation>
    <scope>NUCLEOTIDE SEQUENCE [LARGE SCALE GENOMIC DNA]</scope>
</reference>
<comment type="catalytic activity">
    <reaction evidence="10 11">
        <text>RNA(n) + a ribonucleoside 5'-triphosphate = RNA(n+1) + diphosphate</text>
        <dbReference type="Rhea" id="RHEA:21248"/>
        <dbReference type="Rhea" id="RHEA-COMP:14527"/>
        <dbReference type="Rhea" id="RHEA-COMP:17342"/>
        <dbReference type="ChEBI" id="CHEBI:33019"/>
        <dbReference type="ChEBI" id="CHEBI:61557"/>
        <dbReference type="ChEBI" id="CHEBI:140395"/>
        <dbReference type="EC" id="2.7.7.6"/>
    </reaction>
</comment>
<evidence type="ECO:0000256" key="3">
    <source>
        <dbReference type="ARBA" id="ARBA00015972"/>
    </source>
</evidence>
<feature type="domain" description="DNA-directed RNA polymerase RpoA/D/Rpb3-type" evidence="12">
    <location>
        <begin position="19"/>
        <end position="227"/>
    </location>
</feature>
<evidence type="ECO:0000256" key="9">
    <source>
        <dbReference type="ARBA" id="ARBA00033070"/>
    </source>
</evidence>
<dbReference type="NCBIfam" id="TIGR02027">
    <property type="entry name" value="rpoA"/>
    <property type="match status" value="1"/>
</dbReference>
<evidence type="ECO:0000313" key="13">
    <source>
        <dbReference type="EMBL" id="OGE81268.1"/>
    </source>
</evidence>
<proteinExistence type="inferred from homology"/>
<dbReference type="FunFam" id="2.170.120.12:FF:000001">
    <property type="entry name" value="DNA-directed RNA polymerase subunit alpha"/>
    <property type="match status" value="1"/>
</dbReference>
<dbReference type="GO" id="GO:0006351">
    <property type="term" value="P:DNA-templated transcription"/>
    <property type="evidence" value="ECO:0007669"/>
    <property type="project" value="UniProtKB-UniRule"/>
</dbReference>
<evidence type="ECO:0000256" key="4">
    <source>
        <dbReference type="ARBA" id="ARBA00022478"/>
    </source>
</evidence>
<feature type="region of interest" description="Alpha C-terminal domain (alpha-CTD)" evidence="11">
    <location>
        <begin position="259"/>
        <end position="326"/>
    </location>
</feature>
<evidence type="ECO:0000259" key="12">
    <source>
        <dbReference type="SMART" id="SM00662"/>
    </source>
</evidence>
<comment type="function">
    <text evidence="11">DNA-dependent RNA polymerase catalyzes the transcription of DNA into RNA using the four ribonucleoside triphosphates as substrates.</text>
</comment>
<comment type="similarity">
    <text evidence="1 11">Belongs to the RNA polymerase alpha chain family.</text>
</comment>
<comment type="caution">
    <text evidence="13">The sequence shown here is derived from an EMBL/GenBank/DDBJ whole genome shotgun (WGS) entry which is preliminary data.</text>
</comment>
<dbReference type="Gene3D" id="1.10.150.20">
    <property type="entry name" value="5' to 3' exonuclease, C-terminal subdomain"/>
    <property type="match status" value="1"/>
</dbReference>
<evidence type="ECO:0000256" key="2">
    <source>
        <dbReference type="ARBA" id="ARBA00012418"/>
    </source>
</evidence>